<evidence type="ECO:0000256" key="4">
    <source>
        <dbReference type="ARBA" id="ARBA00023172"/>
    </source>
</evidence>
<dbReference type="AlphaFoldDB" id="A0A848CYC3"/>
<dbReference type="InterPro" id="IPR044068">
    <property type="entry name" value="CB"/>
</dbReference>
<evidence type="ECO:0000256" key="1">
    <source>
        <dbReference type="ARBA" id="ARBA00008857"/>
    </source>
</evidence>
<dbReference type="Proteomes" id="UP000561326">
    <property type="component" value="Unassembled WGS sequence"/>
</dbReference>
<feature type="domain" description="Tyr recombinase" evidence="6">
    <location>
        <begin position="168"/>
        <end position="364"/>
    </location>
</feature>
<dbReference type="SUPFAM" id="SSF56349">
    <property type="entry name" value="DNA breaking-rejoining enzymes"/>
    <property type="match status" value="1"/>
</dbReference>
<gene>
    <name evidence="8" type="ORF">HF838_19620</name>
</gene>
<dbReference type="Pfam" id="PF00589">
    <property type="entry name" value="Phage_integrase"/>
    <property type="match status" value="1"/>
</dbReference>
<evidence type="ECO:0000256" key="2">
    <source>
        <dbReference type="ARBA" id="ARBA00022908"/>
    </source>
</evidence>
<sequence length="372" mass="42919">MSGQIIPRGKNKWLIRVFLGRDDNGKKKYVSKMITGNKKDAQKQLNAMLREKDTGMLEEPAKMTINEYLDHWLETTAKGKVRSQTYESYKKELRLYIRPHLGEYKLSKLNALAIQTVYKQYQEERGLAPATIRRAHVIFSSAMTQAVKWGMISKNPCEHVDLPRKERKEMNVFTPEEAHIFLEAAVYDRWHALYVLLLTTGMRPGEAFGLKWGDIKDGKIHIQRTLIRRGAGWKLDEPKTSRSRRTIPLPETAVDVLKEHKLRQTEQRFKLGEDYHNHDFVFAVENGEPMNLSNLTNHSFKPLLKQAGLKNIRLYDLRHTCATLLLAAGENPKVVSERLGHESITLTLDTYSHVLPDMQKKAAEKLENMLFG</sequence>
<reference evidence="8 9" key="1">
    <citation type="submission" date="2020-04" db="EMBL/GenBank/DDBJ databases">
        <authorList>
            <person name="Hitch T.C.A."/>
            <person name="Wylensek D."/>
            <person name="Clavel T."/>
        </authorList>
    </citation>
    <scope>NUCLEOTIDE SEQUENCE [LARGE SCALE GENOMIC DNA]</scope>
    <source>
        <strain evidence="8 9">WB01_D5_05</strain>
    </source>
</reference>
<evidence type="ECO:0000259" key="7">
    <source>
        <dbReference type="PROSITE" id="PS51900"/>
    </source>
</evidence>
<dbReference type="Pfam" id="PF14659">
    <property type="entry name" value="Phage_int_SAM_3"/>
    <property type="match status" value="1"/>
</dbReference>
<dbReference type="InterPro" id="IPR010998">
    <property type="entry name" value="Integrase_recombinase_N"/>
</dbReference>
<dbReference type="GO" id="GO:0015074">
    <property type="term" value="P:DNA integration"/>
    <property type="evidence" value="ECO:0007669"/>
    <property type="project" value="UniProtKB-KW"/>
</dbReference>
<keyword evidence="2" id="KW-0229">DNA integration</keyword>
<evidence type="ECO:0000256" key="3">
    <source>
        <dbReference type="ARBA" id="ARBA00023125"/>
    </source>
</evidence>
<dbReference type="PROSITE" id="PS51898">
    <property type="entry name" value="TYR_RECOMBINASE"/>
    <property type="match status" value="1"/>
</dbReference>
<dbReference type="InterPro" id="IPR002104">
    <property type="entry name" value="Integrase_catalytic"/>
</dbReference>
<organism evidence="8 9">
    <name type="scientific">Aneurinibacillus aneurinilyticus</name>
    <name type="common">Bacillus aneurinolyticus</name>
    <dbReference type="NCBI Taxonomy" id="1391"/>
    <lineage>
        <taxon>Bacteria</taxon>
        <taxon>Bacillati</taxon>
        <taxon>Bacillota</taxon>
        <taxon>Bacilli</taxon>
        <taxon>Bacillales</taxon>
        <taxon>Paenibacillaceae</taxon>
        <taxon>Aneurinibacillus group</taxon>
        <taxon>Aneurinibacillus</taxon>
    </lineage>
</organism>
<dbReference type="CDD" id="cd01189">
    <property type="entry name" value="INT_ICEBs1_C_like"/>
    <property type="match status" value="1"/>
</dbReference>
<dbReference type="InterPro" id="IPR013762">
    <property type="entry name" value="Integrase-like_cat_sf"/>
</dbReference>
<comment type="similarity">
    <text evidence="1">Belongs to the 'phage' integrase family.</text>
</comment>
<dbReference type="PANTHER" id="PTHR30349">
    <property type="entry name" value="PHAGE INTEGRASE-RELATED"/>
    <property type="match status" value="1"/>
</dbReference>
<proteinExistence type="inferred from homology"/>
<dbReference type="GO" id="GO:0003677">
    <property type="term" value="F:DNA binding"/>
    <property type="evidence" value="ECO:0007669"/>
    <property type="project" value="UniProtKB-UniRule"/>
</dbReference>
<dbReference type="InterPro" id="IPR011010">
    <property type="entry name" value="DNA_brk_join_enz"/>
</dbReference>
<dbReference type="InterPro" id="IPR004107">
    <property type="entry name" value="Integrase_SAM-like_N"/>
</dbReference>
<dbReference type="GO" id="GO:0006310">
    <property type="term" value="P:DNA recombination"/>
    <property type="evidence" value="ECO:0007669"/>
    <property type="project" value="UniProtKB-KW"/>
</dbReference>
<keyword evidence="4" id="KW-0233">DNA recombination</keyword>
<dbReference type="Gene3D" id="1.10.150.130">
    <property type="match status" value="1"/>
</dbReference>
<accession>A0A848CYC3</accession>
<evidence type="ECO:0000259" key="6">
    <source>
        <dbReference type="PROSITE" id="PS51898"/>
    </source>
</evidence>
<dbReference type="InterPro" id="IPR050090">
    <property type="entry name" value="Tyrosine_recombinase_XerCD"/>
</dbReference>
<evidence type="ECO:0000313" key="8">
    <source>
        <dbReference type="EMBL" id="NMF00436.1"/>
    </source>
</evidence>
<feature type="domain" description="Core-binding (CB)" evidence="7">
    <location>
        <begin position="63"/>
        <end position="147"/>
    </location>
</feature>
<name>A0A848CYC3_ANEAE</name>
<comment type="caution">
    <text evidence="8">The sequence shown here is derived from an EMBL/GenBank/DDBJ whole genome shotgun (WGS) entry which is preliminary data.</text>
</comment>
<dbReference type="PROSITE" id="PS51900">
    <property type="entry name" value="CB"/>
    <property type="match status" value="1"/>
</dbReference>
<dbReference type="PANTHER" id="PTHR30349:SF64">
    <property type="entry name" value="PROPHAGE INTEGRASE INTD-RELATED"/>
    <property type="match status" value="1"/>
</dbReference>
<keyword evidence="3 5" id="KW-0238">DNA-binding</keyword>
<evidence type="ECO:0000313" key="9">
    <source>
        <dbReference type="Proteomes" id="UP000561326"/>
    </source>
</evidence>
<dbReference type="Gene3D" id="1.10.443.10">
    <property type="entry name" value="Intergrase catalytic core"/>
    <property type="match status" value="1"/>
</dbReference>
<dbReference type="RefSeq" id="WP_168976160.1">
    <property type="nucleotide sequence ID" value="NZ_JABAGO010000046.1"/>
</dbReference>
<protein>
    <submittedName>
        <fullName evidence="8">Site-specific integrase</fullName>
    </submittedName>
</protein>
<dbReference type="EMBL" id="JABAGO010000046">
    <property type="protein sequence ID" value="NMF00436.1"/>
    <property type="molecule type" value="Genomic_DNA"/>
</dbReference>
<evidence type="ECO:0000256" key="5">
    <source>
        <dbReference type="PROSITE-ProRule" id="PRU01248"/>
    </source>
</evidence>